<protein>
    <submittedName>
        <fullName evidence="2">Uncharacterized protein</fullName>
    </submittedName>
</protein>
<gene>
    <name evidence="2" type="ORF">Micbo1qcDRAFT_157451</name>
</gene>
<sequence length="56" mass="6248">MIGMDAKHYVMPTMDHGSQGRLSSSVYSGAQSWRKDWPENEGNGQRTEVADCAVFQ</sequence>
<dbReference type="EMBL" id="KQ964246">
    <property type="protein sequence ID" value="KXJ95492.1"/>
    <property type="molecule type" value="Genomic_DNA"/>
</dbReference>
<accession>A0A136JEB6</accession>
<evidence type="ECO:0000313" key="3">
    <source>
        <dbReference type="Proteomes" id="UP000070501"/>
    </source>
</evidence>
<proteinExistence type="predicted"/>
<feature type="non-terminal residue" evidence="2">
    <location>
        <position position="56"/>
    </location>
</feature>
<dbReference type="AlphaFoldDB" id="A0A136JEB6"/>
<feature type="region of interest" description="Disordered" evidence="1">
    <location>
        <begin position="33"/>
        <end position="56"/>
    </location>
</feature>
<reference evidence="3" key="1">
    <citation type="submission" date="2016-02" db="EMBL/GenBank/DDBJ databases">
        <title>Draft genome sequence of Microdochium bolleyi, a fungal endophyte of beachgrass.</title>
        <authorList>
            <consortium name="DOE Joint Genome Institute"/>
            <person name="David A.S."/>
            <person name="May G."/>
            <person name="Haridas S."/>
            <person name="Lim J."/>
            <person name="Wang M."/>
            <person name="Labutti K."/>
            <person name="Lipzen A."/>
            <person name="Barry K."/>
            <person name="Grigoriev I.V."/>
        </authorList>
    </citation>
    <scope>NUCLEOTIDE SEQUENCE [LARGE SCALE GENOMIC DNA]</scope>
    <source>
        <strain evidence="3">J235TASD1</strain>
    </source>
</reference>
<keyword evidence="3" id="KW-1185">Reference proteome</keyword>
<evidence type="ECO:0000313" key="2">
    <source>
        <dbReference type="EMBL" id="KXJ95492.1"/>
    </source>
</evidence>
<evidence type="ECO:0000256" key="1">
    <source>
        <dbReference type="SAM" id="MobiDB-lite"/>
    </source>
</evidence>
<name>A0A136JEB6_9PEZI</name>
<dbReference type="InParanoid" id="A0A136JEB6"/>
<dbReference type="Proteomes" id="UP000070501">
    <property type="component" value="Unassembled WGS sequence"/>
</dbReference>
<organism evidence="2 3">
    <name type="scientific">Microdochium bolleyi</name>
    <dbReference type="NCBI Taxonomy" id="196109"/>
    <lineage>
        <taxon>Eukaryota</taxon>
        <taxon>Fungi</taxon>
        <taxon>Dikarya</taxon>
        <taxon>Ascomycota</taxon>
        <taxon>Pezizomycotina</taxon>
        <taxon>Sordariomycetes</taxon>
        <taxon>Xylariomycetidae</taxon>
        <taxon>Xylariales</taxon>
        <taxon>Microdochiaceae</taxon>
        <taxon>Microdochium</taxon>
    </lineage>
</organism>